<dbReference type="STRING" id="1182571.QR90_16450"/>
<dbReference type="SUPFAM" id="SSF110849">
    <property type="entry name" value="ParB/Sulfiredoxin"/>
    <property type="match status" value="1"/>
</dbReference>
<dbReference type="GO" id="GO:0007059">
    <property type="term" value="P:chromosome segregation"/>
    <property type="evidence" value="ECO:0007669"/>
    <property type="project" value="UniProtKB-KW"/>
</dbReference>
<dbReference type="Proteomes" id="UP000030634">
    <property type="component" value="Chromosome"/>
</dbReference>
<dbReference type="InterPro" id="IPR050336">
    <property type="entry name" value="Chromosome_partition/occlusion"/>
</dbReference>
<dbReference type="HOGENOM" id="CLU_023853_0_0_0"/>
<feature type="domain" description="ParB-like N-terminal" evidence="4">
    <location>
        <begin position="32"/>
        <end position="121"/>
    </location>
</feature>
<accession>A0A0A7KJE3</accession>
<dbReference type="KEGG" id="dsw:QR90_16450"/>
<evidence type="ECO:0000313" key="6">
    <source>
        <dbReference type="Proteomes" id="UP000030634"/>
    </source>
</evidence>
<organism evidence="5 6">
    <name type="scientific">Deinococcus radiopugnans</name>
    <dbReference type="NCBI Taxonomy" id="57497"/>
    <lineage>
        <taxon>Bacteria</taxon>
        <taxon>Thermotogati</taxon>
        <taxon>Deinococcota</taxon>
        <taxon>Deinococci</taxon>
        <taxon>Deinococcales</taxon>
        <taxon>Deinococcaceae</taxon>
        <taxon>Deinococcus</taxon>
    </lineage>
</organism>
<protein>
    <submittedName>
        <fullName evidence="5">Chromosome partitioning protein ParB</fullName>
    </submittedName>
</protein>
<evidence type="ECO:0000256" key="3">
    <source>
        <dbReference type="ARBA" id="ARBA00023125"/>
    </source>
</evidence>
<dbReference type="Gene3D" id="3.90.1530.30">
    <property type="match status" value="1"/>
</dbReference>
<dbReference type="InterPro" id="IPR004437">
    <property type="entry name" value="ParB/RepB/Spo0J"/>
</dbReference>
<comment type="similarity">
    <text evidence="1">Belongs to the ParB family.</text>
</comment>
<dbReference type="InterPro" id="IPR036086">
    <property type="entry name" value="ParB/Sulfiredoxin_sf"/>
</dbReference>
<dbReference type="InterPro" id="IPR003115">
    <property type="entry name" value="ParB_N"/>
</dbReference>
<dbReference type="GO" id="GO:0045881">
    <property type="term" value="P:positive regulation of sporulation resulting in formation of a cellular spore"/>
    <property type="evidence" value="ECO:0007669"/>
    <property type="project" value="TreeGrafter"/>
</dbReference>
<dbReference type="CDD" id="cd16393">
    <property type="entry name" value="SPO0J_N"/>
    <property type="match status" value="1"/>
</dbReference>
<evidence type="ECO:0000313" key="5">
    <source>
        <dbReference type="EMBL" id="AIZ46297.1"/>
    </source>
</evidence>
<evidence type="ECO:0000259" key="4">
    <source>
        <dbReference type="SMART" id="SM00470"/>
    </source>
</evidence>
<dbReference type="RefSeq" id="WP_039686153.1">
    <property type="nucleotide sequence ID" value="NZ_CP010028.1"/>
</dbReference>
<gene>
    <name evidence="5" type="ORF">QR90_16450</name>
</gene>
<dbReference type="PANTHER" id="PTHR33375">
    <property type="entry name" value="CHROMOSOME-PARTITIONING PROTEIN PARB-RELATED"/>
    <property type="match status" value="1"/>
</dbReference>
<dbReference type="AlphaFoldDB" id="A0A0A7KJE3"/>
<dbReference type="Pfam" id="PF17762">
    <property type="entry name" value="HTH_ParB"/>
    <property type="match status" value="1"/>
</dbReference>
<name>A0A0A7KJE3_9DEIO</name>
<dbReference type="FunFam" id="3.90.1530.30:FF:000001">
    <property type="entry name" value="Chromosome partitioning protein ParB"/>
    <property type="match status" value="1"/>
</dbReference>
<keyword evidence="2" id="KW-0159">Chromosome partition</keyword>
<reference evidence="6" key="1">
    <citation type="submission" date="2014-11" db="EMBL/GenBank/DDBJ databases">
        <title>Hymenobacter sp. DG25B genome submission.</title>
        <authorList>
            <person name="Jung H.-Y."/>
            <person name="Kim M.K."/>
            <person name="Srinivasan S."/>
            <person name="Lim S."/>
        </authorList>
    </citation>
    <scope>NUCLEOTIDE SEQUENCE [LARGE SCALE GENOMIC DNA]</scope>
    <source>
        <strain evidence="6">DY59</strain>
    </source>
</reference>
<dbReference type="Pfam" id="PF23552">
    <property type="entry name" value="ParB_C"/>
    <property type="match status" value="1"/>
</dbReference>
<evidence type="ECO:0000256" key="1">
    <source>
        <dbReference type="ARBA" id="ARBA00006295"/>
    </source>
</evidence>
<dbReference type="GO" id="GO:0005694">
    <property type="term" value="C:chromosome"/>
    <property type="evidence" value="ECO:0007669"/>
    <property type="project" value="TreeGrafter"/>
</dbReference>
<dbReference type="SUPFAM" id="SSF109709">
    <property type="entry name" value="KorB DNA-binding domain-like"/>
    <property type="match status" value="1"/>
</dbReference>
<dbReference type="FunFam" id="1.10.10.2830:FF:000001">
    <property type="entry name" value="Chromosome partitioning protein ParB"/>
    <property type="match status" value="1"/>
</dbReference>
<dbReference type="SMART" id="SM00470">
    <property type="entry name" value="ParB"/>
    <property type="match status" value="1"/>
</dbReference>
<sequence length="285" mass="31083">MSKKSSLGRGLDALLARPAAEAVAADRAGSVQTLNINRIVQAGYQPRQVFEPSSLAELAQSIREQGVIQPLLVRPRGEAFEIVAGERRWRAGQLAGLTELPVIIRDLGDREALEIAIVENLQREDLGPLEEARAYQALLDQGLNQEGVAQAVGKGRSTVSNALRLLTLGEGALRALDSGQISAGHARAILAQPDADRAWALEQITSRGLNVREAEALRREGKARPTAPVKVNPPRTYRQLELDLSRRTGTRVRITGEDKGKVELNYGSREELDRLLNLLGFEAEQ</sequence>
<dbReference type="InterPro" id="IPR041468">
    <property type="entry name" value="HTH_ParB/Spo0J"/>
</dbReference>
<dbReference type="PANTHER" id="PTHR33375:SF1">
    <property type="entry name" value="CHROMOSOME-PARTITIONING PROTEIN PARB-RELATED"/>
    <property type="match status" value="1"/>
</dbReference>
<dbReference type="NCBIfam" id="TIGR00180">
    <property type="entry name" value="parB_part"/>
    <property type="match status" value="1"/>
</dbReference>
<dbReference type="Pfam" id="PF02195">
    <property type="entry name" value="ParB_N"/>
    <property type="match status" value="1"/>
</dbReference>
<dbReference type="InterPro" id="IPR057240">
    <property type="entry name" value="ParB_dimer_C"/>
</dbReference>
<proteinExistence type="inferred from homology"/>
<evidence type="ECO:0000256" key="2">
    <source>
        <dbReference type="ARBA" id="ARBA00022829"/>
    </source>
</evidence>
<dbReference type="EMBL" id="CP010028">
    <property type="protein sequence ID" value="AIZ46297.1"/>
    <property type="molecule type" value="Genomic_DNA"/>
</dbReference>
<dbReference type="GO" id="GO:0003677">
    <property type="term" value="F:DNA binding"/>
    <property type="evidence" value="ECO:0007669"/>
    <property type="project" value="UniProtKB-KW"/>
</dbReference>
<keyword evidence="3" id="KW-0238">DNA-binding</keyword>
<dbReference type="Gene3D" id="1.10.10.2830">
    <property type="match status" value="1"/>
</dbReference>